<keyword evidence="1" id="KW-0378">Hydrolase</keyword>
<dbReference type="InterPro" id="IPR017853">
    <property type="entry name" value="GH"/>
</dbReference>
<evidence type="ECO:0000259" key="3">
    <source>
        <dbReference type="PROSITE" id="PS50022"/>
    </source>
</evidence>
<gene>
    <name evidence="4" type="ORF">SSDG_05845</name>
</gene>
<accession>D6X7A0</accession>
<dbReference type="PANTHER" id="PTHR43730:SF1">
    <property type="entry name" value="BETA-MANNOSIDASE"/>
    <property type="match status" value="1"/>
</dbReference>
<dbReference type="Pfam" id="PF00754">
    <property type="entry name" value="F5_F8_type_C"/>
    <property type="match status" value="2"/>
</dbReference>
<dbReference type="PROSITE" id="PS50022">
    <property type="entry name" value="FA58C_3"/>
    <property type="match status" value="2"/>
</dbReference>
<dbReference type="SUPFAM" id="SSF49785">
    <property type="entry name" value="Galactose-binding domain-like"/>
    <property type="match status" value="2"/>
</dbReference>
<feature type="domain" description="F5/8 type C" evidence="3">
    <location>
        <begin position="700"/>
        <end position="762"/>
    </location>
</feature>
<keyword evidence="5" id="KW-1185">Reference proteome</keyword>
<reference evidence="5" key="2">
    <citation type="submission" date="2009-10" db="EMBL/GenBank/DDBJ databases">
        <title>The genome sequence of Streptomyces pristinaespiralis strain ATCC 25486.</title>
        <authorList>
            <consortium name="The Broad Institute Genome Sequencing Platform"/>
            <consortium name="Broad Institute Microbial Sequencing Center"/>
            <person name="Fischbach M."/>
            <person name="Godfrey P."/>
            <person name="Ward D."/>
            <person name="Young S."/>
            <person name="Zeng Q."/>
            <person name="Koehrsen M."/>
            <person name="Alvarado L."/>
            <person name="Berlin A.M."/>
            <person name="Bochicchio J."/>
            <person name="Borenstein D."/>
            <person name="Chapman S.B."/>
            <person name="Chen Z."/>
            <person name="Engels R."/>
            <person name="Freedman E."/>
            <person name="Gellesch M."/>
            <person name="Goldberg J."/>
            <person name="Griggs A."/>
            <person name="Gujja S."/>
            <person name="Heilman E.R."/>
            <person name="Heiman D.I."/>
            <person name="Hepburn T.A."/>
            <person name="Howarth C."/>
            <person name="Jen D."/>
            <person name="Larson L."/>
            <person name="Lewis B."/>
            <person name="Mehta T."/>
            <person name="Park D."/>
            <person name="Pearson M."/>
            <person name="Richards J."/>
            <person name="Roberts A."/>
            <person name="Saif S."/>
            <person name="Shea T.D."/>
            <person name="Shenoy N."/>
            <person name="Sisk P."/>
            <person name="Stolte C."/>
            <person name="Sykes S.N."/>
            <person name="Thomson T."/>
            <person name="Walk T."/>
            <person name="White J."/>
            <person name="Yandava C."/>
            <person name="Straight P."/>
            <person name="Clardy J."/>
            <person name="Hung D."/>
            <person name="Kolter R."/>
            <person name="Mekalanos J."/>
            <person name="Walker S."/>
            <person name="Walsh C.T."/>
            <person name="Wieland-Brown L.C."/>
            <person name="Haas B."/>
            <person name="Nusbaum C."/>
            <person name="Birren B."/>
        </authorList>
    </citation>
    <scope>NUCLEOTIDE SEQUENCE [LARGE SCALE GENOMIC DNA]</scope>
    <source>
        <strain evidence="5">ATCC 25486 / DSM 40338 / CBS 914.69 / JCM 4507 / NBRC 13074 / NRRL 2958 / 5647</strain>
    </source>
</reference>
<dbReference type="Gene3D" id="3.20.20.80">
    <property type="entry name" value="Glycosidases"/>
    <property type="match status" value="1"/>
</dbReference>
<dbReference type="GO" id="GO:0006516">
    <property type="term" value="P:glycoprotein catabolic process"/>
    <property type="evidence" value="ECO:0007669"/>
    <property type="project" value="TreeGrafter"/>
</dbReference>
<dbReference type="eggNOG" id="COG3250">
    <property type="taxonomic scope" value="Bacteria"/>
</dbReference>
<dbReference type="EMBL" id="CM000950">
    <property type="protein sequence ID" value="EFH30633.1"/>
    <property type="molecule type" value="Genomic_DNA"/>
</dbReference>
<dbReference type="Proteomes" id="UP000002805">
    <property type="component" value="Chromosome"/>
</dbReference>
<dbReference type="Pfam" id="PF02836">
    <property type="entry name" value="Glyco_hydro_2_C"/>
    <property type="match status" value="1"/>
</dbReference>
<dbReference type="GO" id="GO:0004567">
    <property type="term" value="F:beta-mannosidase activity"/>
    <property type="evidence" value="ECO:0007669"/>
    <property type="project" value="TreeGrafter"/>
</dbReference>
<dbReference type="Gene3D" id="3.40.1350.20">
    <property type="match status" value="1"/>
</dbReference>
<feature type="region of interest" description="Disordered" evidence="2">
    <location>
        <begin position="30"/>
        <end position="124"/>
    </location>
</feature>
<dbReference type="HOGENOM" id="CLU_014141_1_0_11"/>
<feature type="domain" description="F5/8 type C" evidence="3">
    <location>
        <begin position="146"/>
        <end position="283"/>
    </location>
</feature>
<dbReference type="SUPFAM" id="SSF51445">
    <property type="entry name" value="(Trans)glycosidases"/>
    <property type="match status" value="1"/>
</dbReference>
<protein>
    <submittedName>
        <fullName evidence="4">Secreted protein</fullName>
    </submittedName>
</protein>
<evidence type="ECO:0000256" key="2">
    <source>
        <dbReference type="SAM" id="MobiDB-lite"/>
    </source>
</evidence>
<dbReference type="InterPro" id="IPR008979">
    <property type="entry name" value="Galactose-bd-like_sf"/>
</dbReference>
<dbReference type="PANTHER" id="PTHR43730">
    <property type="entry name" value="BETA-MANNOSIDASE"/>
    <property type="match status" value="1"/>
</dbReference>
<dbReference type="AlphaFoldDB" id="D6X7A0"/>
<dbReference type="InterPro" id="IPR006103">
    <property type="entry name" value="Glyco_hydro_2_cat"/>
</dbReference>
<organism evidence="4 5">
    <name type="scientific">Streptomyces pristinaespiralis (strain ATCC 25486 / DSM 40338 / CBS 914.69 / JCM 4507 / KCC S-0507 / NBRC 13074 / NRRL 2958 / 5647)</name>
    <dbReference type="NCBI Taxonomy" id="457429"/>
    <lineage>
        <taxon>Bacteria</taxon>
        <taxon>Bacillati</taxon>
        <taxon>Actinomycetota</taxon>
        <taxon>Actinomycetes</taxon>
        <taxon>Kitasatosporales</taxon>
        <taxon>Streptomycetaceae</taxon>
        <taxon>Streptomyces</taxon>
    </lineage>
</organism>
<evidence type="ECO:0000256" key="1">
    <source>
        <dbReference type="ARBA" id="ARBA00023295"/>
    </source>
</evidence>
<reference evidence="5" key="1">
    <citation type="submission" date="2008-02" db="EMBL/GenBank/DDBJ databases">
        <authorList>
            <consortium name="The Broad Institute Genome Sequencing Platform"/>
            <person name="Fischbach M."/>
            <person name="Ward D."/>
            <person name="Young S."/>
            <person name="Jaffe D."/>
            <person name="Gnerre S."/>
            <person name="Berlin A."/>
            <person name="Heiman D."/>
            <person name="Hepburn T."/>
            <person name="Sykes S."/>
            <person name="Alvarado L."/>
            <person name="Kodira C.D."/>
            <person name="Straight P."/>
            <person name="Clardy J."/>
            <person name="Hung D."/>
            <person name="Kolter R."/>
            <person name="Mekalanos J."/>
            <person name="Walker S."/>
            <person name="Walsh C.T."/>
            <person name="Lander E."/>
            <person name="Galagan J."/>
            <person name="Nusbaum C."/>
            <person name="Birren B."/>
        </authorList>
    </citation>
    <scope>NUCLEOTIDE SEQUENCE [LARGE SCALE GENOMIC DNA]</scope>
    <source>
        <strain evidence="5">ATCC 25486 / DSM 40338 / CBS 914.69 / JCM 4507 / NBRC 13074 / NRRL 2958 / 5647</strain>
    </source>
</reference>
<dbReference type="InterPro" id="IPR050887">
    <property type="entry name" value="Beta-mannosidase_GH2"/>
</dbReference>
<evidence type="ECO:0000313" key="4">
    <source>
        <dbReference type="EMBL" id="EFH30633.1"/>
    </source>
</evidence>
<keyword evidence="1" id="KW-0326">Glycosidase</keyword>
<evidence type="ECO:0000313" key="5">
    <source>
        <dbReference type="Proteomes" id="UP000002805"/>
    </source>
</evidence>
<proteinExistence type="predicted"/>
<name>D6X7A0_STRE2</name>
<dbReference type="GO" id="GO:0005975">
    <property type="term" value="P:carbohydrate metabolic process"/>
    <property type="evidence" value="ECO:0007669"/>
    <property type="project" value="InterPro"/>
</dbReference>
<dbReference type="Gene3D" id="2.60.120.260">
    <property type="entry name" value="Galactose-binding domain-like"/>
    <property type="match status" value="2"/>
</dbReference>
<feature type="non-terminal residue" evidence="4">
    <location>
        <position position="762"/>
    </location>
</feature>
<dbReference type="InterPro" id="IPR000421">
    <property type="entry name" value="FA58C"/>
</dbReference>
<sequence>MERSQDPERRIPHPRASATVRNCGAAYRCPNDAEQSSGRRAVEHGAAIGNRFDRRAARLGSPHGGRRPTGADFPPVGVQDIDRDNSPRQARRALSHPARLRDVGLASHPPPGADVFRPPSPVSGRPRAGTLLLTLGAVLASTVTLATAPSAGAAETLLSQGRPATASSHEGEAYAASAAVDGNLTGTRWASSWSDPQWIRVDLGKSADISRVVLHWEAAYGKEYRIQASDNGTDWTDLRTVTQGDGGTDDLAVSGKGRYVRMLGTARPGGYGYSLWEFQVFGDTDGTPPPTGGAVKVTGSQGDWQLTVGGQPYTVKGLTWGPSVADAPRYMPDVKSMGVNTIRTWGTDASTRPLLDTAAAHGIRVVNGFWLQPGGGPGSGGCADYVNDATYKNTMLAEFTKWVDAYKSHPATLMWNVGNESVLGLQNCYSGTQLEAQRNAYTSFVNDVARAIHAIDPDHPVTSTDAWTGAWPYYKRNAPDLDLYSMNAYGDICGVQEDWEEGGYTKPYIITETGPAGEWEVPDDANKVPDEPTDVHKAEGYTNAWNCTVGHRGVALGATLFHYGTEYDFGGVWFNLLPGGHKRLSYYAVKKAYTGSTAGDNTPPVISNMSVSPASSAPAGGEFTVRADVRDPEGDPLTYKILLSGNYANGDKRLVEARWRATGNGTFAVTAPDKLGVWKVYVQAEDGHGNAGIETKSVKVVAPPVSGTNVALHKPTTASSYQREYGDCPCPPAGATDGDPVTRWASDWSDPQWIQVDLGART</sequence>